<dbReference type="InterPro" id="IPR036188">
    <property type="entry name" value="FAD/NAD-bd_sf"/>
</dbReference>
<dbReference type="PANTHER" id="PTHR42923">
    <property type="entry name" value="PROTOPORPHYRINOGEN OXIDASE"/>
    <property type="match status" value="1"/>
</dbReference>
<dbReference type="PANTHER" id="PTHR42923:SF17">
    <property type="entry name" value="AMINE OXIDASE DOMAIN-CONTAINING PROTEIN"/>
    <property type="match status" value="1"/>
</dbReference>
<dbReference type="InterPro" id="IPR050464">
    <property type="entry name" value="Zeta_carotene_desat/Oxidored"/>
</dbReference>
<dbReference type="Pfam" id="PF01593">
    <property type="entry name" value="Amino_oxidase"/>
    <property type="match status" value="1"/>
</dbReference>
<evidence type="ECO:0000259" key="1">
    <source>
        <dbReference type="Pfam" id="PF01593"/>
    </source>
</evidence>
<proteinExistence type="predicted"/>
<reference evidence="2 3" key="1">
    <citation type="submission" date="2016-10" db="EMBL/GenBank/DDBJ databases">
        <authorList>
            <person name="de Groot N.N."/>
        </authorList>
    </citation>
    <scope>NUCLEOTIDE SEQUENCE [LARGE SCALE GENOMIC DNA]</scope>
    <source>
        <strain evidence="2 3">DSM 100674</strain>
    </source>
</reference>
<keyword evidence="3" id="KW-1185">Reference proteome</keyword>
<gene>
    <name evidence="2" type="ORF">SAMN05443999_102262</name>
</gene>
<dbReference type="SUPFAM" id="SSF51905">
    <property type="entry name" value="FAD/NAD(P)-binding domain"/>
    <property type="match status" value="1"/>
</dbReference>
<protein>
    <recommendedName>
        <fullName evidence="1">Amine oxidase domain-containing protein</fullName>
    </recommendedName>
</protein>
<dbReference type="RefSeq" id="WP_093032707.1">
    <property type="nucleotide sequence ID" value="NZ_FOAG01000002.1"/>
</dbReference>
<sequence length="432" mass="47932">MPFETSAAARKRTAVIGAGISGMGAAERLSGTHDVVLFEAEPRLGGHARTVMAGKRGDQPVDTGFIVFNYATYPHLTEMFARLDVPVVRSTMSFGASIRGGALEYGLQGAGAFFGQRRNVVNPFFWGMLRDIFRFNAGAVEASGEPGLTIGGLVEKMRLGRYFRDYYLRPFCGAIWSTPVERILDFPAHALVTFFRNHGLLAYDEQHQWFTVQGGSVTYVSRLERAMRARGVDVRTGAPVAGVRRLTAGVEIRAVGGEWEFFDEVVFATHSDDALRLLCDADAGERRNLGAIGYQPNDITLHADTSLMPKRRAVWSSWNYTEARVRRAGQIDLTYWMNSLQPIPQDDPHFVTLNTTRPIREELIYDQVTLRHPVYDLAALAAQDRVRAMNGSRNTWFCGAWMRHGFHEDGLASGLEVAEAILARDAVPVAAE</sequence>
<feature type="domain" description="Amine oxidase" evidence="1">
    <location>
        <begin position="20"/>
        <end position="295"/>
    </location>
</feature>
<organism evidence="2 3">
    <name type="scientific">Roseovarius azorensis</name>
    <dbReference type="NCBI Taxonomy" id="1287727"/>
    <lineage>
        <taxon>Bacteria</taxon>
        <taxon>Pseudomonadati</taxon>
        <taxon>Pseudomonadota</taxon>
        <taxon>Alphaproteobacteria</taxon>
        <taxon>Rhodobacterales</taxon>
        <taxon>Roseobacteraceae</taxon>
        <taxon>Roseovarius</taxon>
    </lineage>
</organism>
<dbReference type="AlphaFoldDB" id="A0A1H7JVI4"/>
<evidence type="ECO:0000313" key="3">
    <source>
        <dbReference type="Proteomes" id="UP000199582"/>
    </source>
</evidence>
<dbReference type="GO" id="GO:0016491">
    <property type="term" value="F:oxidoreductase activity"/>
    <property type="evidence" value="ECO:0007669"/>
    <property type="project" value="InterPro"/>
</dbReference>
<dbReference type="Gene3D" id="1.10.3110.10">
    <property type="entry name" value="protoporphyrinogen ix oxidase, domain 3"/>
    <property type="match status" value="1"/>
</dbReference>
<dbReference type="EMBL" id="FOAG01000002">
    <property type="protein sequence ID" value="SEK78731.1"/>
    <property type="molecule type" value="Genomic_DNA"/>
</dbReference>
<dbReference type="OrthoDB" id="20837at2"/>
<accession>A0A1H7JVI4</accession>
<name>A0A1H7JVI4_9RHOB</name>
<evidence type="ECO:0000313" key="2">
    <source>
        <dbReference type="EMBL" id="SEK78731.1"/>
    </source>
</evidence>
<dbReference type="Gene3D" id="3.90.660.20">
    <property type="entry name" value="Protoporphyrinogen oxidase, mitochondrial, domain 2"/>
    <property type="match status" value="1"/>
</dbReference>
<dbReference type="STRING" id="1287727.SAMN05443999_102262"/>
<dbReference type="Proteomes" id="UP000199582">
    <property type="component" value="Unassembled WGS sequence"/>
</dbReference>
<dbReference type="InterPro" id="IPR002937">
    <property type="entry name" value="Amino_oxidase"/>
</dbReference>
<dbReference type="Gene3D" id="3.50.50.60">
    <property type="entry name" value="FAD/NAD(P)-binding domain"/>
    <property type="match status" value="1"/>
</dbReference>